<reference evidence="2 3" key="1">
    <citation type="submission" date="2015-09" db="EMBL/GenBank/DDBJ databases">
        <authorList>
            <consortium name="Pathogen Informatics"/>
        </authorList>
    </citation>
    <scope>NUCLEOTIDE SEQUENCE [LARGE SCALE GENOMIC DNA]</scope>
    <source>
        <strain evidence="2 3">2789STDY5834856</strain>
    </source>
</reference>
<dbReference type="Pfam" id="PF00882">
    <property type="entry name" value="Zn_dep_PLPC"/>
    <property type="match status" value="1"/>
</dbReference>
<accession>A0A174B3A4</accession>
<evidence type="ECO:0000313" key="2">
    <source>
        <dbReference type="EMBL" id="CUN95372.1"/>
    </source>
</evidence>
<dbReference type="AlphaFoldDB" id="A0A174B3A4"/>
<dbReference type="InterPro" id="IPR029002">
    <property type="entry name" value="PLPC/GPLD1"/>
</dbReference>
<organism evidence="2 3">
    <name type="scientific">Clostridium disporicum</name>
    <dbReference type="NCBI Taxonomy" id="84024"/>
    <lineage>
        <taxon>Bacteria</taxon>
        <taxon>Bacillati</taxon>
        <taxon>Bacillota</taxon>
        <taxon>Clostridia</taxon>
        <taxon>Eubacteriales</taxon>
        <taxon>Clostridiaceae</taxon>
        <taxon>Clostridium</taxon>
    </lineage>
</organism>
<evidence type="ECO:0000259" key="1">
    <source>
        <dbReference type="Pfam" id="PF00882"/>
    </source>
</evidence>
<dbReference type="EMBL" id="CYZX01000004">
    <property type="protein sequence ID" value="CUN95372.1"/>
    <property type="molecule type" value="Genomic_DNA"/>
</dbReference>
<feature type="domain" description="Phospholipase C/D" evidence="1">
    <location>
        <begin position="5"/>
        <end position="143"/>
    </location>
</feature>
<dbReference type="GO" id="GO:0016788">
    <property type="term" value="F:hydrolase activity, acting on ester bonds"/>
    <property type="evidence" value="ECO:0007669"/>
    <property type="project" value="InterPro"/>
</dbReference>
<dbReference type="OrthoDB" id="2878022at2"/>
<dbReference type="SUPFAM" id="SSF48537">
    <property type="entry name" value="Phospholipase C/P1 nuclease"/>
    <property type="match status" value="1"/>
</dbReference>
<evidence type="ECO:0000313" key="3">
    <source>
        <dbReference type="Proteomes" id="UP000095594"/>
    </source>
</evidence>
<sequence length="186" mass="22485">MLINTHLIIGEFCFNLCNEKYDLMLNKRKFLYGCIEPDLHKRKNKIKHTYTVSKEKMKEYNDLIENGNMNTDEISFTLGRIAHYIADCFCKYHLEEYYGKDMAKHFMYEVTLHKKLKNILRYKQEIFDNVLDNMKEDRDYLEELNINRESYLSLDEDCINDIYFTIKTTCYLLYMTQVYFGNLVMA</sequence>
<dbReference type="Proteomes" id="UP000095594">
    <property type="component" value="Unassembled WGS sequence"/>
</dbReference>
<dbReference type="RefSeq" id="WP_055263981.1">
    <property type="nucleotide sequence ID" value="NZ_CABIXQ010000004.1"/>
</dbReference>
<gene>
    <name evidence="2" type="ORF">ERS852471_00704</name>
</gene>
<name>A0A174B3A4_9CLOT</name>
<proteinExistence type="predicted"/>
<protein>
    <recommendedName>
        <fullName evidence="1">Phospholipase C/D domain-containing protein</fullName>
    </recommendedName>
</protein>
<dbReference type="InterPro" id="IPR008947">
    <property type="entry name" value="PLipase_C/P1_nuclease_dom_sf"/>
</dbReference>